<organism evidence="1 2">
    <name type="scientific">Austropuccinia psidii MF-1</name>
    <dbReference type="NCBI Taxonomy" id="1389203"/>
    <lineage>
        <taxon>Eukaryota</taxon>
        <taxon>Fungi</taxon>
        <taxon>Dikarya</taxon>
        <taxon>Basidiomycota</taxon>
        <taxon>Pucciniomycotina</taxon>
        <taxon>Pucciniomycetes</taxon>
        <taxon>Pucciniales</taxon>
        <taxon>Sphaerophragmiaceae</taxon>
        <taxon>Austropuccinia</taxon>
    </lineage>
</organism>
<proteinExistence type="predicted"/>
<comment type="caution">
    <text evidence="1">The sequence shown here is derived from an EMBL/GenBank/DDBJ whole genome shotgun (WGS) entry which is preliminary data.</text>
</comment>
<name>A0A9Q3EQ53_9BASI</name>
<gene>
    <name evidence="1" type="ORF">O181_061282</name>
</gene>
<dbReference type="AlphaFoldDB" id="A0A9Q3EQ53"/>
<dbReference type="EMBL" id="AVOT02028927">
    <property type="protein sequence ID" value="MBW0521567.1"/>
    <property type="molecule type" value="Genomic_DNA"/>
</dbReference>
<accession>A0A9Q3EQ53</accession>
<evidence type="ECO:0000313" key="1">
    <source>
        <dbReference type="EMBL" id="MBW0521567.1"/>
    </source>
</evidence>
<keyword evidence="2" id="KW-1185">Reference proteome</keyword>
<protein>
    <submittedName>
        <fullName evidence="1">Uncharacterized protein</fullName>
    </submittedName>
</protein>
<dbReference type="Proteomes" id="UP000765509">
    <property type="component" value="Unassembled WGS sequence"/>
</dbReference>
<sequence length="161" mass="18617">MIRIFCAYDLEFKDTGGFTHDWCALLPALELEYKTSIHSSTGKTPAMLEKHCNTRIPYEALKKYLVDVNTTARSLNIMLEKAIHYSNRCMQDYFHYSNERWDKSHNPPDFKVGYLVLVSTISFHNIKGQKKFQNSFAEPFMIKAINGPNAVQLELTSELMN</sequence>
<evidence type="ECO:0000313" key="2">
    <source>
        <dbReference type="Proteomes" id="UP000765509"/>
    </source>
</evidence>
<reference evidence="1" key="1">
    <citation type="submission" date="2021-03" db="EMBL/GenBank/DDBJ databases">
        <title>Draft genome sequence of rust myrtle Austropuccinia psidii MF-1, a brazilian biotype.</title>
        <authorList>
            <person name="Quecine M.C."/>
            <person name="Pachon D.M.R."/>
            <person name="Bonatelli M.L."/>
            <person name="Correr F.H."/>
            <person name="Franceschini L.M."/>
            <person name="Leite T.F."/>
            <person name="Margarido G.R.A."/>
            <person name="Almeida C.A."/>
            <person name="Ferrarezi J.A."/>
            <person name="Labate C.A."/>
        </authorList>
    </citation>
    <scope>NUCLEOTIDE SEQUENCE</scope>
    <source>
        <strain evidence="1">MF-1</strain>
    </source>
</reference>